<dbReference type="PRINTS" id="PR00455">
    <property type="entry name" value="HTHTETR"/>
</dbReference>
<keyword evidence="1" id="KW-0805">Transcription regulation</keyword>
<proteinExistence type="predicted"/>
<dbReference type="Pfam" id="PF00440">
    <property type="entry name" value="TetR_N"/>
    <property type="match status" value="1"/>
</dbReference>
<gene>
    <name evidence="6" type="ORF">K7472_28310</name>
</gene>
<keyword evidence="3" id="KW-0804">Transcription</keyword>
<dbReference type="InterPro" id="IPR050109">
    <property type="entry name" value="HTH-type_TetR-like_transc_reg"/>
</dbReference>
<feature type="DNA-binding region" description="H-T-H motif" evidence="4">
    <location>
        <begin position="39"/>
        <end position="58"/>
    </location>
</feature>
<dbReference type="Gene3D" id="1.10.10.60">
    <property type="entry name" value="Homeodomain-like"/>
    <property type="match status" value="1"/>
</dbReference>
<keyword evidence="7" id="KW-1185">Reference proteome</keyword>
<dbReference type="EMBL" id="JAINVZ010000028">
    <property type="protein sequence ID" value="MBY8888718.1"/>
    <property type="molecule type" value="Genomic_DNA"/>
</dbReference>
<feature type="domain" description="HTH tetR-type" evidence="5">
    <location>
        <begin position="16"/>
        <end position="76"/>
    </location>
</feature>
<dbReference type="Pfam" id="PF17754">
    <property type="entry name" value="TetR_C_14"/>
    <property type="match status" value="1"/>
</dbReference>
<sequence length="208" mass="23077">MAGGERGTGLRERKKRETRERIANAAMELFVERGFDRTTVAEVAAAADVSVKTVFNYFPAKEDLFFDRDEEVERLWLDAVRDRAPGEPPLAGLRRRVLARNGDRPTGPGVAFRRVMMGSLHLQARGQQMWTRHETAIAQGLAELWGLPEGDPTALVVAHQVLSLHPLALRLTEEWAAAGMPAQEIDARVRRLIDRGFDLIESGLAATG</sequence>
<evidence type="ECO:0000256" key="3">
    <source>
        <dbReference type="ARBA" id="ARBA00023163"/>
    </source>
</evidence>
<protein>
    <submittedName>
        <fullName evidence="6">TetR/AcrR family transcriptional regulator</fullName>
    </submittedName>
</protein>
<comment type="caution">
    <text evidence="6">The sequence shown here is derived from an EMBL/GenBank/DDBJ whole genome shotgun (WGS) entry which is preliminary data.</text>
</comment>
<name>A0ABS7QZS5_9ACTN</name>
<dbReference type="PROSITE" id="PS50977">
    <property type="entry name" value="HTH_TETR_2"/>
    <property type="match status" value="1"/>
</dbReference>
<evidence type="ECO:0000256" key="2">
    <source>
        <dbReference type="ARBA" id="ARBA00023125"/>
    </source>
</evidence>
<dbReference type="InterPro" id="IPR041347">
    <property type="entry name" value="MftR_C"/>
</dbReference>
<keyword evidence="2 4" id="KW-0238">DNA-binding</keyword>
<dbReference type="SUPFAM" id="SSF46689">
    <property type="entry name" value="Homeodomain-like"/>
    <property type="match status" value="1"/>
</dbReference>
<evidence type="ECO:0000259" key="5">
    <source>
        <dbReference type="PROSITE" id="PS50977"/>
    </source>
</evidence>
<reference evidence="6 7" key="1">
    <citation type="submission" date="2021-08" db="EMBL/GenBank/DDBJ databases">
        <title>Streptomyces sp. PTM05 isolated from lichen.</title>
        <authorList>
            <person name="Somphong A."/>
            <person name="Phongsopitanun W."/>
            <person name="Tanasupawat S."/>
        </authorList>
    </citation>
    <scope>NUCLEOTIDE SEQUENCE [LARGE SCALE GENOMIC DNA]</scope>
    <source>
        <strain evidence="6 7">Ptm05</strain>
    </source>
</reference>
<evidence type="ECO:0000256" key="1">
    <source>
        <dbReference type="ARBA" id="ARBA00023015"/>
    </source>
</evidence>
<dbReference type="Gene3D" id="1.10.357.10">
    <property type="entry name" value="Tetracycline Repressor, domain 2"/>
    <property type="match status" value="1"/>
</dbReference>
<dbReference type="Proteomes" id="UP001198565">
    <property type="component" value="Unassembled WGS sequence"/>
</dbReference>
<evidence type="ECO:0000313" key="6">
    <source>
        <dbReference type="EMBL" id="MBY8888718.1"/>
    </source>
</evidence>
<dbReference type="InterPro" id="IPR001647">
    <property type="entry name" value="HTH_TetR"/>
</dbReference>
<accession>A0ABS7QZS5</accession>
<dbReference type="PANTHER" id="PTHR30055:SF234">
    <property type="entry name" value="HTH-TYPE TRANSCRIPTIONAL REGULATOR BETI"/>
    <property type="match status" value="1"/>
</dbReference>
<evidence type="ECO:0000313" key="7">
    <source>
        <dbReference type="Proteomes" id="UP001198565"/>
    </source>
</evidence>
<evidence type="ECO:0000256" key="4">
    <source>
        <dbReference type="PROSITE-ProRule" id="PRU00335"/>
    </source>
</evidence>
<organism evidence="6 7">
    <name type="scientific">Streptantibioticus parmotrematis</name>
    <dbReference type="NCBI Taxonomy" id="2873249"/>
    <lineage>
        <taxon>Bacteria</taxon>
        <taxon>Bacillati</taxon>
        <taxon>Actinomycetota</taxon>
        <taxon>Actinomycetes</taxon>
        <taxon>Kitasatosporales</taxon>
        <taxon>Streptomycetaceae</taxon>
        <taxon>Streptantibioticus</taxon>
    </lineage>
</organism>
<dbReference type="InterPro" id="IPR009057">
    <property type="entry name" value="Homeodomain-like_sf"/>
</dbReference>
<dbReference type="PANTHER" id="PTHR30055">
    <property type="entry name" value="HTH-TYPE TRANSCRIPTIONAL REGULATOR RUTR"/>
    <property type="match status" value="1"/>
</dbReference>